<evidence type="ECO:0000256" key="6">
    <source>
        <dbReference type="SAM" id="MobiDB-lite"/>
    </source>
</evidence>
<evidence type="ECO:0000256" key="2">
    <source>
        <dbReference type="ARBA" id="ARBA00009444"/>
    </source>
</evidence>
<keyword evidence="4" id="KW-1133">Transmembrane helix</keyword>
<evidence type="ECO:0000313" key="8">
    <source>
        <dbReference type="Proteomes" id="UP001293593"/>
    </source>
</evidence>
<dbReference type="InterPro" id="IPR044850">
    <property type="entry name" value="WIH1-like"/>
</dbReference>
<keyword evidence="5" id="KW-0472">Membrane</keyword>
<dbReference type="AlphaFoldDB" id="A0AAE1N967"/>
<keyword evidence="8" id="KW-1185">Reference proteome</keyword>
<sequence length="76" mass="8318">MNQHSKQEDPPVSYPSPMMENPPPPAPVSAPPPMGHPSKDAVCEESVPQKTRSRCDGFLEGCCVVLCYCCFLDCCF</sequence>
<evidence type="ECO:0000256" key="3">
    <source>
        <dbReference type="ARBA" id="ARBA00022692"/>
    </source>
</evidence>
<dbReference type="EMBL" id="JAWXYG010000001">
    <property type="protein sequence ID" value="KAK4284935.1"/>
    <property type="molecule type" value="Genomic_DNA"/>
</dbReference>
<comment type="subcellular location">
    <subcellularLocation>
        <location evidence="1">Membrane</location>
        <topology evidence="1">Single-pass membrane protein</topology>
    </subcellularLocation>
</comment>
<evidence type="ECO:0000256" key="1">
    <source>
        <dbReference type="ARBA" id="ARBA00004167"/>
    </source>
</evidence>
<dbReference type="Proteomes" id="UP001293593">
    <property type="component" value="Unassembled WGS sequence"/>
</dbReference>
<dbReference type="PANTHER" id="PTHR31568">
    <property type="entry name" value="RCG49325, ISOFORM CRA_A"/>
    <property type="match status" value="1"/>
</dbReference>
<evidence type="ECO:0000313" key="7">
    <source>
        <dbReference type="EMBL" id="KAK4284935.1"/>
    </source>
</evidence>
<gene>
    <name evidence="7" type="ORF">QN277_001699</name>
</gene>
<organism evidence="7 8">
    <name type="scientific">Acacia crassicarpa</name>
    <name type="common">northern wattle</name>
    <dbReference type="NCBI Taxonomy" id="499986"/>
    <lineage>
        <taxon>Eukaryota</taxon>
        <taxon>Viridiplantae</taxon>
        <taxon>Streptophyta</taxon>
        <taxon>Embryophyta</taxon>
        <taxon>Tracheophyta</taxon>
        <taxon>Spermatophyta</taxon>
        <taxon>Magnoliopsida</taxon>
        <taxon>eudicotyledons</taxon>
        <taxon>Gunneridae</taxon>
        <taxon>Pentapetalae</taxon>
        <taxon>rosids</taxon>
        <taxon>fabids</taxon>
        <taxon>Fabales</taxon>
        <taxon>Fabaceae</taxon>
        <taxon>Caesalpinioideae</taxon>
        <taxon>mimosoid clade</taxon>
        <taxon>Acacieae</taxon>
        <taxon>Acacia</taxon>
    </lineage>
</organism>
<comment type="caution">
    <text evidence="7">The sequence shown here is derived from an EMBL/GenBank/DDBJ whole genome shotgun (WGS) entry which is preliminary data.</text>
</comment>
<feature type="region of interest" description="Disordered" evidence="6">
    <location>
        <begin position="1"/>
        <end position="41"/>
    </location>
</feature>
<protein>
    <recommendedName>
        <fullName evidence="9">Cysteine-rich transmembrane CYSTM domain-containing protein</fullName>
    </recommendedName>
</protein>
<feature type="compositionally biased region" description="Pro residues" evidence="6">
    <location>
        <begin position="20"/>
        <end position="35"/>
    </location>
</feature>
<evidence type="ECO:0000256" key="4">
    <source>
        <dbReference type="ARBA" id="ARBA00022989"/>
    </source>
</evidence>
<evidence type="ECO:0008006" key="9">
    <source>
        <dbReference type="Google" id="ProtNLM"/>
    </source>
</evidence>
<proteinExistence type="inferred from homology"/>
<dbReference type="PANTHER" id="PTHR31568:SF137">
    <property type="entry name" value="CYSTEINE-RICH TM MODULE STRESS TOLERANCE PROTEIN"/>
    <property type="match status" value="1"/>
</dbReference>
<evidence type="ECO:0000256" key="5">
    <source>
        <dbReference type="ARBA" id="ARBA00023136"/>
    </source>
</evidence>
<dbReference type="GO" id="GO:0005886">
    <property type="term" value="C:plasma membrane"/>
    <property type="evidence" value="ECO:0007669"/>
    <property type="project" value="InterPro"/>
</dbReference>
<name>A0AAE1N967_9FABA</name>
<reference evidence="7" key="1">
    <citation type="submission" date="2023-10" db="EMBL/GenBank/DDBJ databases">
        <title>Chromosome-level genome of the transformable northern wattle, Acacia crassicarpa.</title>
        <authorList>
            <person name="Massaro I."/>
            <person name="Sinha N.R."/>
            <person name="Poethig S."/>
            <person name="Leichty A.R."/>
        </authorList>
    </citation>
    <scope>NUCLEOTIDE SEQUENCE</scope>
    <source>
        <strain evidence="7">Acra3RX</strain>
        <tissue evidence="7">Leaf</tissue>
    </source>
</reference>
<accession>A0AAE1N967</accession>
<keyword evidence="3" id="KW-0812">Transmembrane</keyword>
<comment type="similarity">
    <text evidence="2">Belongs to the CYSTM1 family.</text>
</comment>